<feature type="domain" description="Zn(2)-C6 fungal-type" evidence="8">
    <location>
        <begin position="100"/>
        <end position="131"/>
    </location>
</feature>
<dbReference type="Gene3D" id="4.10.240.10">
    <property type="entry name" value="Zn(2)-C6 fungal-type DNA-binding domain"/>
    <property type="match status" value="1"/>
</dbReference>
<name>A0A427YRH5_9TREE</name>
<evidence type="ECO:0000256" key="2">
    <source>
        <dbReference type="ARBA" id="ARBA00022723"/>
    </source>
</evidence>
<feature type="compositionally biased region" description="Basic and acidic residues" evidence="7">
    <location>
        <begin position="237"/>
        <end position="248"/>
    </location>
</feature>
<feature type="region of interest" description="Disordered" evidence="7">
    <location>
        <begin position="746"/>
        <end position="768"/>
    </location>
</feature>
<dbReference type="GO" id="GO:0000976">
    <property type="term" value="F:transcription cis-regulatory region binding"/>
    <property type="evidence" value="ECO:0007669"/>
    <property type="project" value="TreeGrafter"/>
</dbReference>
<evidence type="ECO:0000313" key="9">
    <source>
        <dbReference type="EMBL" id="RSH93659.1"/>
    </source>
</evidence>
<comment type="caution">
    <text evidence="9">The sequence shown here is derived from an EMBL/GenBank/DDBJ whole genome shotgun (WGS) entry which is preliminary data.</text>
</comment>
<accession>A0A427YRH5</accession>
<dbReference type="GO" id="GO:0008270">
    <property type="term" value="F:zinc ion binding"/>
    <property type="evidence" value="ECO:0007669"/>
    <property type="project" value="InterPro"/>
</dbReference>
<dbReference type="PROSITE" id="PS00463">
    <property type="entry name" value="ZN2_CY6_FUNGAL_1"/>
    <property type="match status" value="1"/>
</dbReference>
<dbReference type="PANTHER" id="PTHR31845:SF17">
    <property type="entry name" value="ZN(II)2CYS6 TRANSCRIPTION FACTOR (EUROFUNG)"/>
    <property type="match status" value="1"/>
</dbReference>
<evidence type="ECO:0000256" key="6">
    <source>
        <dbReference type="ARBA" id="ARBA00023242"/>
    </source>
</evidence>
<dbReference type="Pfam" id="PF04082">
    <property type="entry name" value="Fungal_trans"/>
    <property type="match status" value="1"/>
</dbReference>
<feature type="region of interest" description="Disordered" evidence="7">
    <location>
        <begin position="200"/>
        <end position="262"/>
    </location>
</feature>
<dbReference type="AlphaFoldDB" id="A0A427YRH5"/>
<evidence type="ECO:0000259" key="8">
    <source>
        <dbReference type="PROSITE" id="PS50048"/>
    </source>
</evidence>
<dbReference type="EMBL" id="RSCD01000003">
    <property type="protein sequence ID" value="RSH93659.1"/>
    <property type="molecule type" value="Genomic_DNA"/>
</dbReference>
<sequence>MVLGPRHKHQPGLFAALGRSSEVNDSPPPPHSTLGFCFAFPDTYLQHRRRYIFSEAQSAFAAVSDMSPNSTSAGLAVGGSTSDQPRSGVSGAGVARSERACGECRRMKVRCMRAGDEPCQRCQHTGVECVLAASARKRRAPRSSWAGSNRTPLDEGISPGRIHGGSTGSDELRAAKRRMVDLEKQLGLLRSEMDVLGGFGEVDQGNTRPVESSRAVPSLPPPWIGAGTSNHQPADQQRYHEDASHRDYGQSSPPSPSRADDLLTSDHLVAPFRQLRSMADERNESRATSPDHSREHAAMGSSRDVSVNDPPDGTAWQNTPNRNRAQDALVSVLHSVITSSHKAKPDVITLGLVGEDEARELYDYFFANCNEYVLVHDSKVDTWEAMRSRSPIALATIIAVGAMARDGAGAVSETQRNALQLAQALVLGTVYDRNHRLEDVQSVITLGVYHRNCWLLSGLAIRLATDMGVDSAFSKLLASGMGADLTPAKMEQDRDLVIRARLWFALYAHEVQMSFGNGRSPIIRGDETIVQCRRFLDHPLAITSDVRLIAVVEILMLRTPLHLQLANSSGPFGGEHFVETLQRLKIDLDNWYKYYDDLMRDRLKMDATGYYRESLRTQREYASLFANSLLLRGISHTSDLRRLSHEEYILALSAVRSAQVCLDIVVRGNTYPRMLKFAIPHTRMSVAFAASFLLRTAPLFPDRVDRHSTAKDVETLASMLADCGARRLSRALRILLLRAVDNASKRTVPASGPGDVEGGRDHSVQSLPSDLEAGTFNPTVANLDLHSAFDYSLSTQDPLSSNGFDFPFGDFWDTTPTSMFMPDQTLPLEGSASFGIGQVVPSEVFPDPDFNMLLGSLSNIGSM</sequence>
<dbReference type="SUPFAM" id="SSF57701">
    <property type="entry name" value="Zn2/Cys6 DNA-binding domain"/>
    <property type="match status" value="1"/>
</dbReference>
<feature type="compositionally biased region" description="Polar residues" evidence="7">
    <location>
        <begin position="71"/>
        <end position="87"/>
    </location>
</feature>
<dbReference type="Proteomes" id="UP000279259">
    <property type="component" value="Unassembled WGS sequence"/>
</dbReference>
<dbReference type="OrthoDB" id="4454541at2759"/>
<dbReference type="PANTHER" id="PTHR31845">
    <property type="entry name" value="FINGER DOMAIN PROTEIN, PUTATIVE-RELATED"/>
    <property type="match status" value="1"/>
</dbReference>
<dbReference type="SMART" id="SM00066">
    <property type="entry name" value="GAL4"/>
    <property type="match status" value="1"/>
</dbReference>
<dbReference type="CDD" id="cd12148">
    <property type="entry name" value="fungal_TF_MHR"/>
    <property type="match status" value="1"/>
</dbReference>
<evidence type="ECO:0000256" key="1">
    <source>
        <dbReference type="ARBA" id="ARBA00004123"/>
    </source>
</evidence>
<dbReference type="GO" id="GO:0005634">
    <property type="term" value="C:nucleus"/>
    <property type="evidence" value="ECO:0007669"/>
    <property type="project" value="UniProtKB-SubCell"/>
</dbReference>
<evidence type="ECO:0000256" key="4">
    <source>
        <dbReference type="ARBA" id="ARBA00023125"/>
    </source>
</evidence>
<keyword evidence="3" id="KW-0805">Transcription regulation</keyword>
<keyword evidence="10" id="KW-1185">Reference proteome</keyword>
<dbReference type="InterPro" id="IPR007219">
    <property type="entry name" value="XnlR_reg_dom"/>
</dbReference>
<dbReference type="PROSITE" id="PS50048">
    <property type="entry name" value="ZN2_CY6_FUNGAL_2"/>
    <property type="match status" value="1"/>
</dbReference>
<feature type="region of interest" description="Disordered" evidence="7">
    <location>
        <begin position="276"/>
        <end position="322"/>
    </location>
</feature>
<dbReference type="InterPro" id="IPR001138">
    <property type="entry name" value="Zn2Cys6_DnaBD"/>
</dbReference>
<keyword evidence="4" id="KW-0238">DNA-binding</keyword>
<dbReference type="GO" id="GO:0000981">
    <property type="term" value="F:DNA-binding transcription factor activity, RNA polymerase II-specific"/>
    <property type="evidence" value="ECO:0007669"/>
    <property type="project" value="InterPro"/>
</dbReference>
<feature type="region of interest" description="Disordered" evidence="7">
    <location>
        <begin position="140"/>
        <end position="171"/>
    </location>
</feature>
<reference evidence="9 10" key="1">
    <citation type="submission" date="2018-11" db="EMBL/GenBank/DDBJ databases">
        <title>Genome sequence of Saitozyma podzolica DSM 27192.</title>
        <authorList>
            <person name="Aliyu H."/>
            <person name="Gorte O."/>
            <person name="Ochsenreither K."/>
        </authorList>
    </citation>
    <scope>NUCLEOTIDE SEQUENCE [LARGE SCALE GENOMIC DNA]</scope>
    <source>
        <strain evidence="9 10">DSM 27192</strain>
    </source>
</reference>
<keyword evidence="6" id="KW-0539">Nucleus</keyword>
<evidence type="ECO:0000313" key="10">
    <source>
        <dbReference type="Proteomes" id="UP000279259"/>
    </source>
</evidence>
<organism evidence="9 10">
    <name type="scientific">Saitozyma podzolica</name>
    <dbReference type="NCBI Taxonomy" id="1890683"/>
    <lineage>
        <taxon>Eukaryota</taxon>
        <taxon>Fungi</taxon>
        <taxon>Dikarya</taxon>
        <taxon>Basidiomycota</taxon>
        <taxon>Agaricomycotina</taxon>
        <taxon>Tremellomycetes</taxon>
        <taxon>Tremellales</taxon>
        <taxon>Trimorphomycetaceae</taxon>
        <taxon>Saitozyma</taxon>
    </lineage>
</organism>
<proteinExistence type="predicted"/>
<evidence type="ECO:0000256" key="5">
    <source>
        <dbReference type="ARBA" id="ARBA00023163"/>
    </source>
</evidence>
<evidence type="ECO:0000256" key="3">
    <source>
        <dbReference type="ARBA" id="ARBA00023015"/>
    </source>
</evidence>
<evidence type="ECO:0000256" key="7">
    <source>
        <dbReference type="SAM" id="MobiDB-lite"/>
    </source>
</evidence>
<comment type="subcellular location">
    <subcellularLocation>
        <location evidence="1">Nucleus</location>
    </subcellularLocation>
</comment>
<dbReference type="InterPro" id="IPR051089">
    <property type="entry name" value="prtT"/>
</dbReference>
<keyword evidence="5" id="KW-0804">Transcription</keyword>
<dbReference type="InterPro" id="IPR036864">
    <property type="entry name" value="Zn2-C6_fun-type_DNA-bd_sf"/>
</dbReference>
<keyword evidence="2" id="KW-0479">Metal-binding</keyword>
<protein>
    <recommendedName>
        <fullName evidence="8">Zn(2)-C6 fungal-type domain-containing protein</fullName>
    </recommendedName>
</protein>
<dbReference type="GO" id="GO:0006351">
    <property type="term" value="P:DNA-templated transcription"/>
    <property type="evidence" value="ECO:0007669"/>
    <property type="project" value="InterPro"/>
</dbReference>
<feature type="compositionally biased region" description="Basic and acidic residues" evidence="7">
    <location>
        <begin position="278"/>
        <end position="297"/>
    </location>
</feature>
<feature type="region of interest" description="Disordered" evidence="7">
    <location>
        <begin position="71"/>
        <end position="95"/>
    </location>
</feature>
<dbReference type="CDD" id="cd00067">
    <property type="entry name" value="GAL4"/>
    <property type="match status" value="1"/>
</dbReference>
<dbReference type="Pfam" id="PF00172">
    <property type="entry name" value="Zn_clus"/>
    <property type="match status" value="1"/>
</dbReference>
<dbReference type="SMART" id="SM00906">
    <property type="entry name" value="Fungal_trans"/>
    <property type="match status" value="1"/>
</dbReference>
<gene>
    <name evidence="9" type="ORF">EHS25_006305</name>
</gene>